<dbReference type="RefSeq" id="WP_330158785.1">
    <property type="nucleotide sequence ID" value="NZ_BAAAJA010000049.1"/>
</dbReference>
<proteinExistence type="predicted"/>
<accession>A0ABU7KQZ8</accession>
<gene>
    <name evidence="1" type="ORF">Q8A49_14580</name>
</gene>
<dbReference type="Proteomes" id="UP001348641">
    <property type="component" value="Unassembled WGS sequence"/>
</dbReference>
<evidence type="ECO:0000313" key="1">
    <source>
        <dbReference type="EMBL" id="MEE2051723.1"/>
    </source>
</evidence>
<name>A0ABU7KQZ8_9ACTN</name>
<evidence type="ECO:0000313" key="2">
    <source>
        <dbReference type="Proteomes" id="UP001348641"/>
    </source>
</evidence>
<reference evidence="1 2" key="1">
    <citation type="submission" date="2023-07" db="EMBL/GenBank/DDBJ databases">
        <authorList>
            <person name="Girao M."/>
            <person name="Carvalho M.F."/>
        </authorList>
    </citation>
    <scope>NUCLEOTIDE SEQUENCE [LARGE SCALE GENOMIC DNA]</scope>
    <source>
        <strain evidence="1 2">66/93</strain>
    </source>
</reference>
<sequence length="116" mass="12874">MSDTDLLREAAAHIRYLAGPPVGWDADSHDWDVFEVHEQDERGWFSRLIGRSRRPLRALHVAAWDPKAAHLVADMLSCAADLDPSDRETVALDRCGMCGTAHLTDIALALTSKDPR</sequence>
<dbReference type="EMBL" id="JAUUCC010000033">
    <property type="protein sequence ID" value="MEE2051723.1"/>
    <property type="molecule type" value="Genomic_DNA"/>
</dbReference>
<comment type="caution">
    <text evidence="1">The sequence shown here is derived from an EMBL/GenBank/DDBJ whole genome shotgun (WGS) entry which is preliminary data.</text>
</comment>
<protein>
    <submittedName>
        <fullName evidence="1">Uncharacterized protein</fullName>
    </submittedName>
</protein>
<organism evidence="1 2">
    <name type="scientific">Nocardiopsis tropica</name>
    <dbReference type="NCBI Taxonomy" id="109330"/>
    <lineage>
        <taxon>Bacteria</taxon>
        <taxon>Bacillati</taxon>
        <taxon>Actinomycetota</taxon>
        <taxon>Actinomycetes</taxon>
        <taxon>Streptosporangiales</taxon>
        <taxon>Nocardiopsidaceae</taxon>
        <taxon>Nocardiopsis</taxon>
    </lineage>
</organism>